<keyword evidence="2" id="KW-0732">Signal</keyword>
<dbReference type="Proteomes" id="UP000027466">
    <property type="component" value="Unassembled WGS sequence"/>
</dbReference>
<dbReference type="EMBL" id="JFHC01000120">
    <property type="protein sequence ID" value="KDR37951.1"/>
    <property type="molecule type" value="Genomic_DNA"/>
</dbReference>
<feature type="signal peptide" evidence="2">
    <location>
        <begin position="1"/>
        <end position="24"/>
    </location>
</feature>
<name>A0A069PKW3_9BURK</name>
<feature type="chain" id="PRO_5001664348" description="Purine nucleoside phosphorylase" evidence="2">
    <location>
        <begin position="25"/>
        <end position="116"/>
    </location>
</feature>
<dbReference type="AlphaFoldDB" id="A0A069PKW3"/>
<reference evidence="3 4" key="1">
    <citation type="submission" date="2014-03" db="EMBL/GenBank/DDBJ databases">
        <title>Draft Genome Sequences of Four Burkholderia Strains.</title>
        <authorList>
            <person name="Liu X.Y."/>
            <person name="Li C.X."/>
            <person name="Xu J.H."/>
        </authorList>
    </citation>
    <scope>NUCLEOTIDE SEQUENCE [LARGE SCALE GENOMIC DNA]</scope>
    <source>
        <strain evidence="3 4">DSM 50014</strain>
    </source>
</reference>
<evidence type="ECO:0000313" key="4">
    <source>
        <dbReference type="Proteomes" id="UP000027466"/>
    </source>
</evidence>
<feature type="region of interest" description="Disordered" evidence="1">
    <location>
        <begin position="71"/>
        <end position="105"/>
    </location>
</feature>
<keyword evidence="4" id="KW-1185">Reference proteome</keyword>
<dbReference type="Pfam" id="PF13663">
    <property type="entry name" value="DUF4148"/>
    <property type="match status" value="1"/>
</dbReference>
<evidence type="ECO:0000313" key="3">
    <source>
        <dbReference type="EMBL" id="KDR37951.1"/>
    </source>
</evidence>
<accession>A0A069PKW3</accession>
<protein>
    <recommendedName>
        <fullName evidence="5">Purine nucleoside phosphorylase</fullName>
    </recommendedName>
</protein>
<feature type="compositionally biased region" description="Gly residues" evidence="1">
    <location>
        <begin position="80"/>
        <end position="95"/>
    </location>
</feature>
<dbReference type="RefSeq" id="WP_075584306.1">
    <property type="nucleotide sequence ID" value="NZ_CADFFX010000062.1"/>
</dbReference>
<gene>
    <name evidence="3" type="ORF">BG61_05540</name>
</gene>
<evidence type="ECO:0000256" key="1">
    <source>
        <dbReference type="SAM" id="MobiDB-lite"/>
    </source>
</evidence>
<organism evidence="3 4">
    <name type="scientific">Caballeronia glathei</name>
    <dbReference type="NCBI Taxonomy" id="60547"/>
    <lineage>
        <taxon>Bacteria</taxon>
        <taxon>Pseudomonadati</taxon>
        <taxon>Pseudomonadota</taxon>
        <taxon>Betaproteobacteria</taxon>
        <taxon>Burkholderiales</taxon>
        <taxon>Burkholderiaceae</taxon>
        <taxon>Caballeronia</taxon>
    </lineage>
</organism>
<proteinExistence type="predicted"/>
<sequence>MKAFSCLALVTSTLMVALTSSAYAESTVPLTRAEVRAEMIQLEQAGYAPGGGENPHYPRDIMAAEGKIANQNRHESSNGDVGGTAGALSSGGVGRSSGSHPGCSASASFCNTYFGN</sequence>
<evidence type="ECO:0000256" key="2">
    <source>
        <dbReference type="SAM" id="SignalP"/>
    </source>
</evidence>
<comment type="caution">
    <text evidence="3">The sequence shown here is derived from an EMBL/GenBank/DDBJ whole genome shotgun (WGS) entry which is preliminary data.</text>
</comment>
<evidence type="ECO:0008006" key="5">
    <source>
        <dbReference type="Google" id="ProtNLM"/>
    </source>
</evidence>
<dbReference type="InterPro" id="IPR025421">
    <property type="entry name" value="DUF4148"/>
</dbReference>